<dbReference type="GO" id="GO:0000149">
    <property type="term" value="F:SNARE binding"/>
    <property type="evidence" value="ECO:0007669"/>
    <property type="project" value="TreeGrafter"/>
</dbReference>
<sequence>MFRPSSALSCCNYPSCAHAVYTLPTATLSCHYCLVSEFLPTTATVVPQVSAAQAVGEYLQSPDDLVKVAAFRKELEKEKASVDARLKSYQLDAIREGLKRLLSTRNHVQVLKEEMQTIDRLCTDPQNAVSTFDRICCVAMFHWNFEQTEEMVNNFLEMNSKLDVLEEMLAADSQELVGPAPNLLHVHLQILEAF</sequence>
<reference evidence="1" key="1">
    <citation type="submission" date="2021-03" db="EMBL/GenBank/DDBJ databases">
        <title>Evolutionary innovations through gain and loss of genes in the ectomycorrhizal Boletales.</title>
        <authorList>
            <person name="Wu G."/>
            <person name="Miyauchi S."/>
            <person name="Morin E."/>
            <person name="Yang Z.-L."/>
            <person name="Xu J."/>
            <person name="Martin F.M."/>
        </authorList>
    </citation>
    <scope>NUCLEOTIDE SEQUENCE</scope>
    <source>
        <strain evidence="1">BR01</strain>
    </source>
</reference>
<proteinExistence type="predicted"/>
<dbReference type="GO" id="GO:0051601">
    <property type="term" value="P:exocyst localization"/>
    <property type="evidence" value="ECO:0007669"/>
    <property type="project" value="TreeGrafter"/>
</dbReference>
<protein>
    <submittedName>
        <fullName evidence="1">Uncharacterized protein</fullName>
    </submittedName>
</protein>
<dbReference type="PROSITE" id="PS51257">
    <property type="entry name" value="PROKAR_LIPOPROTEIN"/>
    <property type="match status" value="1"/>
</dbReference>
<name>A0A8I2YN93_9AGAM</name>
<evidence type="ECO:0000313" key="1">
    <source>
        <dbReference type="EMBL" id="KAG6374687.1"/>
    </source>
</evidence>
<gene>
    <name evidence="1" type="ORF">JVT61DRAFT_4056</name>
</gene>
<dbReference type="OrthoDB" id="190098at2759"/>
<dbReference type="GO" id="GO:0000145">
    <property type="term" value="C:exocyst"/>
    <property type="evidence" value="ECO:0007669"/>
    <property type="project" value="InterPro"/>
</dbReference>
<evidence type="ECO:0000313" key="2">
    <source>
        <dbReference type="Proteomes" id="UP000683000"/>
    </source>
</evidence>
<dbReference type="GO" id="GO:0006887">
    <property type="term" value="P:exocytosis"/>
    <property type="evidence" value="ECO:0007669"/>
    <property type="project" value="InterPro"/>
</dbReference>
<accession>A0A8I2YN93</accession>
<dbReference type="InterPro" id="IPR010326">
    <property type="entry name" value="EXOC3/Sec6"/>
</dbReference>
<dbReference type="AlphaFoldDB" id="A0A8I2YN93"/>
<keyword evidence="2" id="KW-1185">Reference proteome</keyword>
<organism evidence="1 2">
    <name type="scientific">Boletus reticuloceps</name>
    <dbReference type="NCBI Taxonomy" id="495285"/>
    <lineage>
        <taxon>Eukaryota</taxon>
        <taxon>Fungi</taxon>
        <taxon>Dikarya</taxon>
        <taxon>Basidiomycota</taxon>
        <taxon>Agaricomycotina</taxon>
        <taxon>Agaricomycetes</taxon>
        <taxon>Agaricomycetidae</taxon>
        <taxon>Boletales</taxon>
        <taxon>Boletineae</taxon>
        <taxon>Boletaceae</taxon>
        <taxon>Boletoideae</taxon>
        <taxon>Boletus</taxon>
    </lineage>
</organism>
<dbReference type="Proteomes" id="UP000683000">
    <property type="component" value="Unassembled WGS sequence"/>
</dbReference>
<dbReference type="PANTHER" id="PTHR21292">
    <property type="entry name" value="EXOCYST COMPLEX COMPONENT SEC6-RELATED"/>
    <property type="match status" value="1"/>
</dbReference>
<dbReference type="PANTHER" id="PTHR21292:SF1">
    <property type="entry name" value="EXOCYST COMPLEX COMPONENT 3"/>
    <property type="match status" value="1"/>
</dbReference>
<comment type="caution">
    <text evidence="1">The sequence shown here is derived from an EMBL/GenBank/DDBJ whole genome shotgun (WGS) entry which is preliminary data.</text>
</comment>
<dbReference type="EMBL" id="JAGFBS010000017">
    <property type="protein sequence ID" value="KAG6374687.1"/>
    <property type="molecule type" value="Genomic_DNA"/>
</dbReference>